<proteinExistence type="predicted"/>
<reference evidence="1" key="1">
    <citation type="journal article" date="2022" name="bioRxiv">
        <title>Sequencing and chromosome-scale assembly of the giantPleurodeles waltlgenome.</title>
        <authorList>
            <person name="Brown T."/>
            <person name="Elewa A."/>
            <person name="Iarovenko S."/>
            <person name="Subramanian E."/>
            <person name="Araus A.J."/>
            <person name="Petzold A."/>
            <person name="Susuki M."/>
            <person name="Suzuki K.-i.T."/>
            <person name="Hayashi T."/>
            <person name="Toyoda A."/>
            <person name="Oliveira C."/>
            <person name="Osipova E."/>
            <person name="Leigh N.D."/>
            <person name="Simon A."/>
            <person name="Yun M.H."/>
        </authorList>
    </citation>
    <scope>NUCLEOTIDE SEQUENCE</scope>
    <source>
        <strain evidence="1">20211129_DDA</strain>
        <tissue evidence="1">Liver</tissue>
    </source>
</reference>
<gene>
    <name evidence="1" type="ORF">NDU88_002892</name>
</gene>
<sequence>MSYSYSEDVSQVSPALAACRCCARLRAAAPHFSHVCGMLCVPRGTEAGRVSRVRGPRATCLFVFLTLTAQPGMELQPVFTALHTSSAADAGIPVPARRQCTMGRSQGLDQPWDLK</sequence>
<dbReference type="EMBL" id="JANPWB010000001">
    <property type="protein sequence ID" value="KAJ1215283.1"/>
    <property type="molecule type" value="Genomic_DNA"/>
</dbReference>
<protein>
    <submittedName>
        <fullName evidence="1">Uncharacterized protein</fullName>
    </submittedName>
</protein>
<evidence type="ECO:0000313" key="1">
    <source>
        <dbReference type="EMBL" id="KAJ1215283.1"/>
    </source>
</evidence>
<evidence type="ECO:0000313" key="2">
    <source>
        <dbReference type="Proteomes" id="UP001066276"/>
    </source>
</evidence>
<comment type="caution">
    <text evidence="1">The sequence shown here is derived from an EMBL/GenBank/DDBJ whole genome shotgun (WGS) entry which is preliminary data.</text>
</comment>
<name>A0AAV7WMH9_PLEWA</name>
<dbReference type="AlphaFoldDB" id="A0AAV7WMH9"/>
<organism evidence="1 2">
    <name type="scientific">Pleurodeles waltl</name>
    <name type="common">Iberian ribbed newt</name>
    <dbReference type="NCBI Taxonomy" id="8319"/>
    <lineage>
        <taxon>Eukaryota</taxon>
        <taxon>Metazoa</taxon>
        <taxon>Chordata</taxon>
        <taxon>Craniata</taxon>
        <taxon>Vertebrata</taxon>
        <taxon>Euteleostomi</taxon>
        <taxon>Amphibia</taxon>
        <taxon>Batrachia</taxon>
        <taxon>Caudata</taxon>
        <taxon>Salamandroidea</taxon>
        <taxon>Salamandridae</taxon>
        <taxon>Pleurodelinae</taxon>
        <taxon>Pleurodeles</taxon>
    </lineage>
</organism>
<keyword evidence="2" id="KW-1185">Reference proteome</keyword>
<dbReference type="Proteomes" id="UP001066276">
    <property type="component" value="Chromosome 1_1"/>
</dbReference>
<accession>A0AAV7WMH9</accession>